<evidence type="ECO:0000313" key="1">
    <source>
        <dbReference type="EMBL" id="HIQ68207.1"/>
    </source>
</evidence>
<comment type="caution">
    <text evidence="1">The sequence shown here is derived from an EMBL/GenBank/DDBJ whole genome shotgun (WGS) entry which is preliminary data.</text>
</comment>
<name>A0A9D0Z2V1_9FIRM</name>
<gene>
    <name evidence="1" type="ORF">IAB74_06845</name>
</gene>
<dbReference type="Proteomes" id="UP000886796">
    <property type="component" value="Unassembled WGS sequence"/>
</dbReference>
<sequence>MHMKPIRLKNLYETHCKDIPHEPGVYFVMASAHMEISFFAAPGNTGATGYDVKVLEKKYACCGNKNLLYIGKAAGKRGLRQRILQYMKYGWQEGVNHKGGRAIWQIAGAENLLLTWEVCQNAAAREHQLLAEFKNQNGTYPLANWRG</sequence>
<dbReference type="EMBL" id="DVFK01000091">
    <property type="protein sequence ID" value="HIQ68207.1"/>
    <property type="molecule type" value="Genomic_DNA"/>
</dbReference>
<protein>
    <recommendedName>
        <fullName evidence="3">GIY-YIG domain-containing protein</fullName>
    </recommendedName>
</protein>
<accession>A0A9D0Z2V1</accession>
<evidence type="ECO:0008006" key="3">
    <source>
        <dbReference type="Google" id="ProtNLM"/>
    </source>
</evidence>
<reference evidence="1" key="2">
    <citation type="journal article" date="2021" name="PeerJ">
        <title>Extensive microbial diversity within the chicken gut microbiome revealed by metagenomics and culture.</title>
        <authorList>
            <person name="Gilroy R."/>
            <person name="Ravi A."/>
            <person name="Getino M."/>
            <person name="Pursley I."/>
            <person name="Horton D.L."/>
            <person name="Alikhan N.F."/>
            <person name="Baker D."/>
            <person name="Gharbi K."/>
            <person name="Hall N."/>
            <person name="Watson M."/>
            <person name="Adriaenssens E.M."/>
            <person name="Foster-Nyarko E."/>
            <person name="Jarju S."/>
            <person name="Secka A."/>
            <person name="Antonio M."/>
            <person name="Oren A."/>
            <person name="Chaudhuri R.R."/>
            <person name="La Ragione R."/>
            <person name="Hildebrand F."/>
            <person name="Pallen M.J."/>
        </authorList>
    </citation>
    <scope>NUCLEOTIDE SEQUENCE</scope>
    <source>
        <strain evidence="1">13361</strain>
    </source>
</reference>
<organism evidence="1 2">
    <name type="scientific">Candidatus Faecousia excrementigallinarum</name>
    <dbReference type="NCBI Taxonomy" id="2840806"/>
    <lineage>
        <taxon>Bacteria</taxon>
        <taxon>Bacillati</taxon>
        <taxon>Bacillota</taxon>
        <taxon>Clostridia</taxon>
        <taxon>Eubacteriales</taxon>
        <taxon>Oscillospiraceae</taxon>
        <taxon>Faecousia</taxon>
    </lineage>
</organism>
<reference evidence="1" key="1">
    <citation type="submission" date="2020-10" db="EMBL/GenBank/DDBJ databases">
        <authorList>
            <person name="Gilroy R."/>
        </authorList>
    </citation>
    <scope>NUCLEOTIDE SEQUENCE</scope>
    <source>
        <strain evidence="1">13361</strain>
    </source>
</reference>
<dbReference type="AlphaFoldDB" id="A0A9D0Z2V1"/>
<evidence type="ECO:0000313" key="2">
    <source>
        <dbReference type="Proteomes" id="UP000886796"/>
    </source>
</evidence>
<proteinExistence type="predicted"/>